<evidence type="ECO:0000256" key="12">
    <source>
        <dbReference type="ARBA" id="ARBA00029903"/>
    </source>
</evidence>
<dbReference type="STRING" id="178035.A0A154PF10"/>
<dbReference type="GO" id="GO:0005576">
    <property type="term" value="C:extracellular region"/>
    <property type="evidence" value="ECO:0007669"/>
    <property type="project" value="UniProtKB-SubCell"/>
</dbReference>
<reference evidence="14 15" key="1">
    <citation type="submission" date="2015-07" db="EMBL/GenBank/DDBJ databases">
        <title>The genome of Dufourea novaeangliae.</title>
        <authorList>
            <person name="Pan H."/>
            <person name="Kapheim K."/>
        </authorList>
    </citation>
    <scope>NUCLEOTIDE SEQUENCE [LARGE SCALE GENOMIC DNA]</scope>
    <source>
        <strain evidence="14">0120121106</strain>
        <tissue evidence="14">Whole body</tissue>
    </source>
</reference>
<dbReference type="EC" id="3.1.1.4" evidence="3"/>
<organism evidence="14 15">
    <name type="scientific">Dufourea novaeangliae</name>
    <name type="common">Sweat bee</name>
    <dbReference type="NCBI Taxonomy" id="178035"/>
    <lineage>
        <taxon>Eukaryota</taxon>
        <taxon>Metazoa</taxon>
        <taxon>Ecdysozoa</taxon>
        <taxon>Arthropoda</taxon>
        <taxon>Hexapoda</taxon>
        <taxon>Insecta</taxon>
        <taxon>Pterygota</taxon>
        <taxon>Neoptera</taxon>
        <taxon>Endopterygota</taxon>
        <taxon>Hymenoptera</taxon>
        <taxon>Apocrita</taxon>
        <taxon>Aculeata</taxon>
        <taxon>Apoidea</taxon>
        <taxon>Anthophila</taxon>
        <taxon>Halictidae</taxon>
        <taxon>Rophitinae</taxon>
        <taxon>Dufourea</taxon>
    </lineage>
</organism>
<name>A0A154PF10_DUFNO</name>
<keyword evidence="11" id="KW-1015">Disulfide bond</keyword>
<dbReference type="InterPro" id="IPR016090">
    <property type="entry name" value="PLA2-like_dom"/>
</dbReference>
<dbReference type="FunFam" id="1.20.90.10:FF:000002">
    <property type="entry name" value="Phospholipase A2 group III"/>
    <property type="match status" value="1"/>
</dbReference>
<keyword evidence="15" id="KW-1185">Reference proteome</keyword>
<dbReference type="CDD" id="cd04704">
    <property type="entry name" value="PLA2_bee_venom_like"/>
    <property type="match status" value="1"/>
</dbReference>
<proteinExistence type="predicted"/>
<keyword evidence="10" id="KW-0443">Lipid metabolism</keyword>
<evidence type="ECO:0000256" key="11">
    <source>
        <dbReference type="ARBA" id="ARBA00023157"/>
    </source>
</evidence>
<dbReference type="InterPro" id="IPR033113">
    <property type="entry name" value="PLA2_histidine"/>
</dbReference>
<dbReference type="GO" id="GO:0016042">
    <property type="term" value="P:lipid catabolic process"/>
    <property type="evidence" value="ECO:0007669"/>
    <property type="project" value="UniProtKB-KW"/>
</dbReference>
<dbReference type="GO" id="GO:0046872">
    <property type="term" value="F:metal ion binding"/>
    <property type="evidence" value="ECO:0007669"/>
    <property type="project" value="UniProtKB-KW"/>
</dbReference>
<dbReference type="Gene3D" id="1.20.90.10">
    <property type="entry name" value="Phospholipase A2 domain"/>
    <property type="match status" value="1"/>
</dbReference>
<keyword evidence="6" id="KW-0479">Metal-binding</keyword>
<dbReference type="GO" id="GO:0006644">
    <property type="term" value="P:phospholipid metabolic process"/>
    <property type="evidence" value="ECO:0007669"/>
    <property type="project" value="InterPro"/>
</dbReference>
<evidence type="ECO:0000259" key="13">
    <source>
        <dbReference type="SMART" id="SM00085"/>
    </source>
</evidence>
<dbReference type="Pfam" id="PF05826">
    <property type="entry name" value="Phospholip_A2_2"/>
    <property type="match status" value="1"/>
</dbReference>
<dbReference type="InterPro" id="IPR036444">
    <property type="entry name" value="PLipase_A2_dom_sf"/>
</dbReference>
<dbReference type="AlphaFoldDB" id="A0A154PF10"/>
<evidence type="ECO:0000256" key="9">
    <source>
        <dbReference type="ARBA" id="ARBA00022963"/>
    </source>
</evidence>
<dbReference type="GO" id="GO:0050482">
    <property type="term" value="P:arachidonate secretion"/>
    <property type="evidence" value="ECO:0007669"/>
    <property type="project" value="InterPro"/>
</dbReference>
<evidence type="ECO:0000256" key="3">
    <source>
        <dbReference type="ARBA" id="ARBA00013278"/>
    </source>
</evidence>
<gene>
    <name evidence="14" type="ORF">WN55_01872</name>
</gene>
<evidence type="ECO:0000256" key="8">
    <source>
        <dbReference type="ARBA" id="ARBA00022837"/>
    </source>
</evidence>
<evidence type="ECO:0000256" key="7">
    <source>
        <dbReference type="ARBA" id="ARBA00022801"/>
    </source>
</evidence>
<dbReference type="EMBL" id="KQ434890">
    <property type="protein sequence ID" value="KZC10443.1"/>
    <property type="molecule type" value="Genomic_DNA"/>
</dbReference>
<comment type="cofactor">
    <cofactor evidence="1">
        <name>Ca(2+)</name>
        <dbReference type="ChEBI" id="CHEBI:29108"/>
    </cofactor>
</comment>
<dbReference type="Proteomes" id="UP000076502">
    <property type="component" value="Unassembled WGS sequence"/>
</dbReference>
<feature type="domain" description="Phospholipase A2-like central" evidence="13">
    <location>
        <begin position="1"/>
        <end position="116"/>
    </location>
</feature>
<protein>
    <recommendedName>
        <fullName evidence="4">Phospholipase A2</fullName>
        <ecNumber evidence="3">3.1.1.4</ecNumber>
    </recommendedName>
    <alternativeName>
        <fullName evidence="12">Phosphatidylcholine 2-acylhydrolase</fullName>
    </alternativeName>
</protein>
<dbReference type="OrthoDB" id="6501032at2759"/>
<evidence type="ECO:0000256" key="1">
    <source>
        <dbReference type="ARBA" id="ARBA00001913"/>
    </source>
</evidence>
<evidence type="ECO:0000256" key="2">
    <source>
        <dbReference type="ARBA" id="ARBA00004613"/>
    </source>
</evidence>
<sequence>MNLIFPGTKWCGSGNVATGPEDLGKYMETDACCREHDMCNDVIEARQTKHGLTNPAFYTRLQCACDEKFFDCLRRSEDGAGSSVGFFYFNVLDTKCFREDHPIVGCKRATTLPRRCLEYELDESQPKKYQWFDVPPYK</sequence>
<keyword evidence="5" id="KW-0964">Secreted</keyword>
<evidence type="ECO:0000256" key="10">
    <source>
        <dbReference type="ARBA" id="ARBA00023098"/>
    </source>
</evidence>
<dbReference type="SMART" id="SM00085">
    <property type="entry name" value="PA2c"/>
    <property type="match status" value="1"/>
</dbReference>
<accession>A0A154PF10</accession>
<dbReference type="PANTHER" id="PTHR12253">
    <property type="entry name" value="RH14732P"/>
    <property type="match status" value="1"/>
</dbReference>
<comment type="subcellular location">
    <subcellularLocation>
        <location evidence="2">Secreted</location>
    </subcellularLocation>
</comment>
<dbReference type="PROSITE" id="PS00118">
    <property type="entry name" value="PA2_HIS"/>
    <property type="match status" value="1"/>
</dbReference>
<evidence type="ECO:0000256" key="5">
    <source>
        <dbReference type="ARBA" id="ARBA00022525"/>
    </source>
</evidence>
<evidence type="ECO:0000313" key="14">
    <source>
        <dbReference type="EMBL" id="KZC10443.1"/>
    </source>
</evidence>
<evidence type="ECO:0000256" key="6">
    <source>
        <dbReference type="ARBA" id="ARBA00022723"/>
    </source>
</evidence>
<dbReference type="SUPFAM" id="SSF48619">
    <property type="entry name" value="Phospholipase A2, PLA2"/>
    <property type="match status" value="1"/>
</dbReference>
<keyword evidence="9" id="KW-0442">Lipid degradation</keyword>
<evidence type="ECO:0000256" key="4">
    <source>
        <dbReference type="ARBA" id="ARBA00021721"/>
    </source>
</evidence>
<evidence type="ECO:0000313" key="15">
    <source>
        <dbReference type="Proteomes" id="UP000076502"/>
    </source>
</evidence>
<keyword evidence="8" id="KW-0106">Calcium</keyword>
<keyword evidence="7" id="KW-0378">Hydrolase</keyword>
<dbReference type="GO" id="GO:0004623">
    <property type="term" value="F:phospholipase A2 activity"/>
    <property type="evidence" value="ECO:0007669"/>
    <property type="project" value="UniProtKB-EC"/>
</dbReference>